<reference evidence="4 5" key="1">
    <citation type="journal article" date="2018" name="Nat. Biotechnol.">
        <title>A standardized bacterial taxonomy based on genome phylogeny substantially revises the tree of life.</title>
        <authorList>
            <person name="Parks D.H."/>
            <person name="Chuvochina M."/>
            <person name="Waite D.W."/>
            <person name="Rinke C."/>
            <person name="Skarshewski A."/>
            <person name="Chaumeil P.A."/>
            <person name="Hugenholtz P."/>
        </authorList>
    </citation>
    <scope>NUCLEOTIDE SEQUENCE [LARGE SCALE GENOMIC DNA]</scope>
    <source>
        <strain evidence="4">UBA8739</strain>
    </source>
</reference>
<evidence type="ECO:0000259" key="3">
    <source>
        <dbReference type="Pfam" id="PF13193"/>
    </source>
</evidence>
<dbReference type="EMBL" id="DMAI01000391">
    <property type="protein sequence ID" value="HAE50523.1"/>
    <property type="molecule type" value="Genomic_DNA"/>
</dbReference>
<proteinExistence type="inferred from homology"/>
<dbReference type="InterPro" id="IPR045851">
    <property type="entry name" value="AMP-bd_C_sf"/>
</dbReference>
<dbReference type="InterPro" id="IPR025110">
    <property type="entry name" value="AMP-bd_C"/>
</dbReference>
<evidence type="ECO:0000313" key="4">
    <source>
        <dbReference type="EMBL" id="HAE50523.1"/>
    </source>
</evidence>
<dbReference type="GO" id="GO:0031956">
    <property type="term" value="F:medium-chain fatty acid-CoA ligase activity"/>
    <property type="evidence" value="ECO:0007669"/>
    <property type="project" value="TreeGrafter"/>
</dbReference>
<feature type="domain" description="AMP-binding enzyme C-terminal" evidence="3">
    <location>
        <begin position="41"/>
        <end position="115"/>
    </location>
</feature>
<dbReference type="SUPFAM" id="SSF56801">
    <property type="entry name" value="Acetyl-CoA synthetase-like"/>
    <property type="match status" value="1"/>
</dbReference>
<evidence type="ECO:0000313" key="5">
    <source>
        <dbReference type="Proteomes" id="UP000257706"/>
    </source>
</evidence>
<dbReference type="PANTHER" id="PTHR43201:SF5">
    <property type="entry name" value="MEDIUM-CHAIN ACYL-COA LIGASE ACSF2, MITOCHONDRIAL"/>
    <property type="match status" value="1"/>
</dbReference>
<evidence type="ECO:0000256" key="2">
    <source>
        <dbReference type="ARBA" id="ARBA00022598"/>
    </source>
</evidence>
<comment type="caution">
    <text evidence="4">The sequence shown here is derived from an EMBL/GenBank/DDBJ whole genome shotgun (WGS) entry which is preliminary data.</text>
</comment>
<accession>A0A3B9ITC0</accession>
<dbReference type="GO" id="GO:0006631">
    <property type="term" value="P:fatty acid metabolic process"/>
    <property type="evidence" value="ECO:0007669"/>
    <property type="project" value="TreeGrafter"/>
</dbReference>
<dbReference type="InterPro" id="IPR042099">
    <property type="entry name" value="ANL_N_sf"/>
</dbReference>
<comment type="similarity">
    <text evidence="1">Belongs to the ATP-dependent AMP-binding enzyme family.</text>
</comment>
<feature type="non-terminal residue" evidence="4">
    <location>
        <position position="1"/>
    </location>
</feature>
<protein>
    <submittedName>
        <fullName evidence="4">4-coumarate--CoA ligase</fullName>
    </submittedName>
</protein>
<sequence length="133" mass="14716">KDGWLHTGDIGHIDDRGRIVITDRKKDMIVSGGFNVFPTDVETVLGGHPDVLDVTVIGVPHEKWGEAALALVIPRDGARVTEADLKAWANDRLAKTQRLVGVEFRAEFPRNALGKVLKRELRAPYWAAEGRVI</sequence>
<name>A0A3B9ITC0_9PROT</name>
<dbReference type="Gene3D" id="3.30.300.30">
    <property type="match status" value="1"/>
</dbReference>
<dbReference type="PANTHER" id="PTHR43201">
    <property type="entry name" value="ACYL-COA SYNTHETASE"/>
    <property type="match status" value="1"/>
</dbReference>
<dbReference type="Gene3D" id="3.40.50.12780">
    <property type="entry name" value="N-terminal domain of ligase-like"/>
    <property type="match status" value="1"/>
</dbReference>
<dbReference type="Proteomes" id="UP000257706">
    <property type="component" value="Unassembled WGS sequence"/>
</dbReference>
<evidence type="ECO:0000256" key="1">
    <source>
        <dbReference type="ARBA" id="ARBA00006432"/>
    </source>
</evidence>
<dbReference type="Pfam" id="PF13193">
    <property type="entry name" value="AMP-binding_C"/>
    <property type="match status" value="1"/>
</dbReference>
<gene>
    <name evidence="4" type="ORF">DCK97_24215</name>
</gene>
<keyword evidence="2 4" id="KW-0436">Ligase</keyword>
<dbReference type="AlphaFoldDB" id="A0A3B9ITC0"/>
<organism evidence="4 5">
    <name type="scientific">Tistrella mobilis</name>
    <dbReference type="NCBI Taxonomy" id="171437"/>
    <lineage>
        <taxon>Bacteria</taxon>
        <taxon>Pseudomonadati</taxon>
        <taxon>Pseudomonadota</taxon>
        <taxon>Alphaproteobacteria</taxon>
        <taxon>Geminicoccales</taxon>
        <taxon>Geminicoccaceae</taxon>
        <taxon>Tistrella</taxon>
    </lineage>
</organism>